<dbReference type="InterPro" id="IPR047900">
    <property type="entry name" value="Choice_anch_G"/>
</dbReference>
<keyword evidence="1" id="KW-0732">Signal</keyword>
<accession>A0A0M2HWM5</accession>
<sequence>MRRTRTWLAAGAIAILAVPFMTSSSLASWTDQEWAHTEPLGTTSLDCGTTTGFTTQAAGRQVSGTLLGTDLDTLAAVRGVNNKIDAALNETYAPTPGAHDLDPTSTTTFTRATSLNVGVLSPLVGVFLPTVDVPTPPSLAVGTLAQYSQVRPTGIATGATGAVTNQSGIATIGDYGASTPPSNGSISLKSVLGSAIGSNMADVSLDIGAVSALSRVDGCDVLRQATWDIPAAPNAVTRDYDIANLDLTLTSPALAGLVTQVDTSVGQLQTKLNGLQKALLDGINGVLGGISADLAILSVTTAGTNVSVTNIPNVAASVSSLLNDFSDADGIVTLSPRTGLIQVNLAKLLNGAGQLNNLSPNSQFLLTPAVLSDIGARVTNLVSSWRAQVISALTAAANSTHVSISVAASVKALGITVANISIAINADLGALHANNGALIAAGVSVTLLNQNNALLAAVISSILAVLTPLQAALVSVIKSLVDDIYATITTLDTTLAVGVPVVANAVALVFSTLQPIFSLYVNVQPDEPGSPPATSFIPATSTSTAEYKVTALRIGILDGARPISVNLGTASAGPVSLP</sequence>
<feature type="signal peptide" evidence="1">
    <location>
        <begin position="1"/>
        <end position="27"/>
    </location>
</feature>
<proteinExistence type="predicted"/>
<keyword evidence="3" id="KW-1185">Reference proteome</keyword>
<gene>
    <name evidence="2" type="ORF">RS84_00472</name>
</gene>
<dbReference type="AlphaFoldDB" id="A0A0M2HWM5"/>
<organism evidence="2 3">
    <name type="scientific">Microbacterium hydrocarbonoxydans</name>
    <dbReference type="NCBI Taxonomy" id="273678"/>
    <lineage>
        <taxon>Bacteria</taxon>
        <taxon>Bacillati</taxon>
        <taxon>Actinomycetota</taxon>
        <taxon>Actinomycetes</taxon>
        <taxon>Micrococcales</taxon>
        <taxon>Microbacteriaceae</taxon>
        <taxon>Microbacterium</taxon>
    </lineage>
</organism>
<dbReference type="PATRIC" id="fig|273678.4.peg.465"/>
<evidence type="ECO:0000313" key="2">
    <source>
        <dbReference type="EMBL" id="KJL48844.1"/>
    </source>
</evidence>
<evidence type="ECO:0008006" key="4">
    <source>
        <dbReference type="Google" id="ProtNLM"/>
    </source>
</evidence>
<protein>
    <recommendedName>
        <fullName evidence="4">Choice-of-anchor G family protein</fullName>
    </recommendedName>
</protein>
<dbReference type="OrthoDB" id="4987327at2"/>
<dbReference type="Proteomes" id="UP000033900">
    <property type="component" value="Unassembled WGS sequence"/>
</dbReference>
<dbReference type="STRING" id="273678.RS84_00472"/>
<name>A0A0M2HWM5_9MICO</name>
<evidence type="ECO:0000256" key="1">
    <source>
        <dbReference type="SAM" id="SignalP"/>
    </source>
</evidence>
<feature type="chain" id="PRO_5038331456" description="Choice-of-anchor G family protein" evidence="1">
    <location>
        <begin position="28"/>
        <end position="578"/>
    </location>
</feature>
<dbReference type="RefSeq" id="WP_045256163.1">
    <property type="nucleotide sequence ID" value="NZ_JYJB01000005.1"/>
</dbReference>
<comment type="caution">
    <text evidence="2">The sequence shown here is derived from an EMBL/GenBank/DDBJ whole genome shotgun (WGS) entry which is preliminary data.</text>
</comment>
<reference evidence="2 3" key="1">
    <citation type="submission" date="2015-02" db="EMBL/GenBank/DDBJ databases">
        <title>Draft genome sequences of ten Microbacterium spp. with emphasis on heavy metal contaminated environments.</title>
        <authorList>
            <person name="Corretto E."/>
        </authorList>
    </citation>
    <scope>NUCLEOTIDE SEQUENCE [LARGE SCALE GENOMIC DNA]</scope>
    <source>
        <strain evidence="2 3">SA35</strain>
    </source>
</reference>
<evidence type="ECO:0000313" key="3">
    <source>
        <dbReference type="Proteomes" id="UP000033900"/>
    </source>
</evidence>
<dbReference type="NCBIfam" id="NF033766">
    <property type="entry name" value="choice_anch_G"/>
    <property type="match status" value="1"/>
</dbReference>
<dbReference type="EMBL" id="JYJB01000005">
    <property type="protein sequence ID" value="KJL48844.1"/>
    <property type="molecule type" value="Genomic_DNA"/>
</dbReference>